<protein>
    <submittedName>
        <fullName evidence="1">Uncharacterized protein</fullName>
    </submittedName>
</protein>
<dbReference type="Proteomes" id="UP001432322">
    <property type="component" value="Unassembled WGS sequence"/>
</dbReference>
<accession>A0AAV5WF96</accession>
<reference evidence="1" key="1">
    <citation type="submission" date="2023-10" db="EMBL/GenBank/DDBJ databases">
        <title>Genome assembly of Pristionchus species.</title>
        <authorList>
            <person name="Yoshida K."/>
            <person name="Sommer R.J."/>
        </authorList>
    </citation>
    <scope>NUCLEOTIDE SEQUENCE</scope>
    <source>
        <strain evidence="1">RS5133</strain>
    </source>
</reference>
<keyword evidence="2" id="KW-1185">Reference proteome</keyword>
<evidence type="ECO:0000313" key="2">
    <source>
        <dbReference type="Proteomes" id="UP001432322"/>
    </source>
</evidence>
<dbReference type="AlphaFoldDB" id="A0AAV5WF96"/>
<gene>
    <name evidence="1" type="ORF">PFISCL1PPCAC_22006</name>
</gene>
<organism evidence="1 2">
    <name type="scientific">Pristionchus fissidentatus</name>
    <dbReference type="NCBI Taxonomy" id="1538716"/>
    <lineage>
        <taxon>Eukaryota</taxon>
        <taxon>Metazoa</taxon>
        <taxon>Ecdysozoa</taxon>
        <taxon>Nematoda</taxon>
        <taxon>Chromadorea</taxon>
        <taxon>Rhabditida</taxon>
        <taxon>Rhabditina</taxon>
        <taxon>Diplogasteromorpha</taxon>
        <taxon>Diplogasteroidea</taxon>
        <taxon>Neodiplogasteridae</taxon>
        <taxon>Pristionchus</taxon>
    </lineage>
</organism>
<dbReference type="EMBL" id="BTSY01000005">
    <property type="protein sequence ID" value="GMT30709.1"/>
    <property type="molecule type" value="Genomic_DNA"/>
</dbReference>
<evidence type="ECO:0000313" key="1">
    <source>
        <dbReference type="EMBL" id="GMT30709.1"/>
    </source>
</evidence>
<name>A0AAV5WF96_9BILA</name>
<proteinExistence type="predicted"/>
<feature type="non-terminal residue" evidence="1">
    <location>
        <position position="1"/>
    </location>
</feature>
<comment type="caution">
    <text evidence="1">The sequence shown here is derived from an EMBL/GenBank/DDBJ whole genome shotgun (WGS) entry which is preliminary data.</text>
</comment>
<sequence length="147" mass="16156">DPLLKLSFSHVVLNNIANVGKFFMTNLIDGQGSTHQVETLPTPLVASYTKMDRVDYYSAHFDRFRKTLLKTKHIEPDDSYSSIGLLVARLVVTSPLKLALNTAELSNVDGNATRYRLTSSQRGKEGEVAAAAAAAINATLPKYEILF</sequence>